<name>A0A4V5TV57_9BACI</name>
<gene>
    <name evidence="1" type="ORF">FC699_10110</name>
</gene>
<evidence type="ECO:0000313" key="1">
    <source>
        <dbReference type="EMBL" id="TKI96563.1"/>
    </source>
</evidence>
<reference evidence="1 2" key="1">
    <citation type="journal article" date="2019" name="Environ. Microbiol.">
        <title>An active ?-lactamase is a part of an orchestrated cell wall stress resistance network of Bacillus subtilis and related rhizosphere species.</title>
        <authorList>
            <person name="Bucher T."/>
            <person name="Keren-Paz A."/>
            <person name="Hausser J."/>
            <person name="Olender T."/>
            <person name="Cytryn E."/>
            <person name="Kolodkin-Gal I."/>
        </authorList>
    </citation>
    <scope>NUCLEOTIDE SEQUENCE [LARGE SCALE GENOMIC DNA]</scope>
    <source>
        <strain evidence="1 2">I5</strain>
    </source>
</reference>
<proteinExistence type="predicted"/>
<feature type="non-terminal residue" evidence="1">
    <location>
        <position position="21"/>
    </location>
</feature>
<dbReference type="Proteomes" id="UP000305222">
    <property type="component" value="Unassembled WGS sequence"/>
</dbReference>
<comment type="caution">
    <text evidence="1">The sequence shown here is derived from an EMBL/GenBank/DDBJ whole genome shotgun (WGS) entry which is preliminary data.</text>
</comment>
<organism evidence="1 2">
    <name type="scientific">Bacillus wiedmannii</name>
    <dbReference type="NCBI Taxonomy" id="1890302"/>
    <lineage>
        <taxon>Bacteria</taxon>
        <taxon>Bacillati</taxon>
        <taxon>Bacillota</taxon>
        <taxon>Bacilli</taxon>
        <taxon>Bacillales</taxon>
        <taxon>Bacillaceae</taxon>
        <taxon>Bacillus</taxon>
        <taxon>Bacillus cereus group</taxon>
    </lineage>
</organism>
<dbReference type="AlphaFoldDB" id="A0A4V5TV57"/>
<accession>A0A4V5TV57</accession>
<evidence type="ECO:0000313" key="2">
    <source>
        <dbReference type="Proteomes" id="UP000305222"/>
    </source>
</evidence>
<sequence>MRKICVFAGSNLGERPEFKEQ</sequence>
<dbReference type="EMBL" id="SZON01000337">
    <property type="protein sequence ID" value="TKI96563.1"/>
    <property type="molecule type" value="Genomic_DNA"/>
</dbReference>
<protein>
    <submittedName>
        <fullName evidence="1">TIGR00730 family Rossman fold protein</fullName>
    </submittedName>
</protein>